<evidence type="ECO:0000256" key="1">
    <source>
        <dbReference type="SAM" id="MobiDB-lite"/>
    </source>
</evidence>
<feature type="compositionally biased region" description="Pro residues" evidence="1">
    <location>
        <begin position="138"/>
        <end position="149"/>
    </location>
</feature>
<reference evidence="3 4" key="1">
    <citation type="submission" date="2019-01" db="EMBL/GenBank/DDBJ databases">
        <title>Nuclear Genome Assembly of the Microalgal Biofuel strain Nannochloropsis salina CCMP1776.</title>
        <authorList>
            <person name="Hovde B."/>
        </authorList>
    </citation>
    <scope>NUCLEOTIDE SEQUENCE [LARGE SCALE GENOMIC DNA]</scope>
    <source>
        <strain evidence="3 4">CCMP1776</strain>
    </source>
</reference>
<keyword evidence="4" id="KW-1185">Reference proteome</keyword>
<name>A0A4D9D319_9STRA</name>
<accession>A0A4D9D319</accession>
<evidence type="ECO:0000313" key="4">
    <source>
        <dbReference type="Proteomes" id="UP000355283"/>
    </source>
</evidence>
<sequence length="490" mass="52995">MTIFPAWPNQETRTWSVWSLAAGLLIVALASSLLAVMDPSALILTRHMKDGGSGSGSSTPFLLRHQEPRYAPLRVPDAHLPETDPRRRKKSEGGKKGGQSHEKDVSNNTWGPEAAGALNGTVDGSRGSDASSLEDSPELPPLPSLGPPAPSSFLPPCSYSILQAAPDSVKWTVAATKGGRAGGKEGEADGMTYTPRHALCVLRGFDGLTSGKGEGGAKGGREGGEEAYACLRGKHLVFMGDSLSRYQYLSLIRYLEEGAWESTQEKTLTFKGASRLKETWNDFYRRSSAFFGDREVCDCYREEGKAPHVENRYYVNEEKDLRVSFIGWFGNHPPRGHAIPAPGRLTQDALGCAPGACQGPVNWEAPVSSLLQGSFLRATVRPTHLFLNTGLWGPISGAVLSDVVEAAKNLSTSEHVDVFWKTTTSRSEKASTVDDTAARQAFITHGLKVFDSGLFTNSLRSFLPAYKDGTTHYVSSVYTGLNILLLNEIC</sequence>
<feature type="compositionally biased region" description="Basic and acidic residues" evidence="1">
    <location>
        <begin position="76"/>
        <end position="105"/>
    </location>
</feature>
<dbReference type="AlphaFoldDB" id="A0A4D9D319"/>
<keyword evidence="2" id="KW-1133">Transmembrane helix</keyword>
<dbReference type="OrthoDB" id="189357at2759"/>
<evidence type="ECO:0000313" key="3">
    <source>
        <dbReference type="EMBL" id="TFJ83038.1"/>
    </source>
</evidence>
<evidence type="ECO:0000256" key="2">
    <source>
        <dbReference type="SAM" id="Phobius"/>
    </source>
</evidence>
<organism evidence="3 4">
    <name type="scientific">Nannochloropsis salina CCMP1776</name>
    <dbReference type="NCBI Taxonomy" id="1027361"/>
    <lineage>
        <taxon>Eukaryota</taxon>
        <taxon>Sar</taxon>
        <taxon>Stramenopiles</taxon>
        <taxon>Ochrophyta</taxon>
        <taxon>Eustigmatophyceae</taxon>
        <taxon>Eustigmatales</taxon>
        <taxon>Monodopsidaceae</taxon>
        <taxon>Microchloropsis</taxon>
        <taxon>Microchloropsis salina</taxon>
    </lineage>
</organism>
<dbReference type="Proteomes" id="UP000355283">
    <property type="component" value="Unassembled WGS sequence"/>
</dbReference>
<comment type="caution">
    <text evidence="3">The sequence shown here is derived from an EMBL/GenBank/DDBJ whole genome shotgun (WGS) entry which is preliminary data.</text>
</comment>
<keyword evidence="2" id="KW-0472">Membrane</keyword>
<proteinExistence type="predicted"/>
<feature type="region of interest" description="Disordered" evidence="1">
    <location>
        <begin position="72"/>
        <end position="149"/>
    </location>
</feature>
<protein>
    <submittedName>
        <fullName evidence="3">Uncharacterized protein</fullName>
    </submittedName>
</protein>
<dbReference type="EMBL" id="SDOX01000078">
    <property type="protein sequence ID" value="TFJ83038.1"/>
    <property type="molecule type" value="Genomic_DNA"/>
</dbReference>
<gene>
    <name evidence="3" type="ORF">NSK_005663</name>
</gene>
<feature type="transmembrane region" description="Helical" evidence="2">
    <location>
        <begin position="15"/>
        <end position="36"/>
    </location>
</feature>
<keyword evidence="2" id="KW-0812">Transmembrane</keyword>